<name>S8AG27_DACHA</name>
<keyword evidence="3" id="KW-1185">Reference proteome</keyword>
<dbReference type="OrthoDB" id="2522477at2759"/>
<dbReference type="InterPro" id="IPR001810">
    <property type="entry name" value="F-box_dom"/>
</dbReference>
<organism evidence="2 3">
    <name type="scientific">Dactylellina haptotyla (strain CBS 200.50)</name>
    <name type="common">Nematode-trapping fungus</name>
    <name type="synonym">Monacrosporium haptotylum</name>
    <dbReference type="NCBI Taxonomy" id="1284197"/>
    <lineage>
        <taxon>Eukaryota</taxon>
        <taxon>Fungi</taxon>
        <taxon>Dikarya</taxon>
        <taxon>Ascomycota</taxon>
        <taxon>Pezizomycotina</taxon>
        <taxon>Orbiliomycetes</taxon>
        <taxon>Orbiliales</taxon>
        <taxon>Orbiliaceae</taxon>
        <taxon>Dactylellina</taxon>
    </lineage>
</organism>
<reference evidence="3" key="2">
    <citation type="submission" date="2013-04" db="EMBL/GenBank/DDBJ databases">
        <title>Genomic mechanisms accounting for the adaptation to parasitism in nematode-trapping fungi.</title>
        <authorList>
            <person name="Ahren D.G."/>
        </authorList>
    </citation>
    <scope>NUCLEOTIDE SEQUENCE [LARGE SCALE GENOMIC DNA]</scope>
    <source>
        <strain evidence="3">CBS 200.50</strain>
    </source>
</reference>
<evidence type="ECO:0000313" key="2">
    <source>
        <dbReference type="EMBL" id="EPS40121.1"/>
    </source>
</evidence>
<sequence length="559" mass="64412">MDVELPLGVVDTKSNAFDCLPDELLIEILSHLPTPVLFRSGLSASCLVSKRFNAIATPLLYRHLVLTFGPTTGFGNKNIEALFQLDHSSLKFVRSISIKKTMDLITHTVDSPALERRNRERDNLTRESAAVGSMGALLRCLFQRFNNIDTITFDRCDSYHFLKGDVEYQERFWFPRPSPDLCDELENLTIHWIKRHFRNFLPGWKMCALNHRTLKKLSLICKHSEGMPNPTRSSNRLADVLSQYYIQSAPQNLPSVRLSQVEDLTLKYISNLDDATESFKDILAFENIRVLKMTRYVYSLDFMTAVFPAMHSLTKLSVEVFCEDVDFHTILGNLQCRLQFLRIEYSGNGVVLPSMITFEKHHETLKSLWLDFKTTSDNADNVDDDPDIIKLRILDIPVVKSAAEQTVDLEGLSRFPVLEYLAIPCAVPTTWDAWCPYFPRLKAFYVLNDYGRWSEPGLAQRNDPGSPSADFHPSFVQWFLKSHPAHNESKEKFPSKGLPRVIAFRGNHYANWRGHLTYNSTCAYFRDEEDLSKFNDKHRWLTDIAVWHPDFLEFIDPNI</sequence>
<comment type="caution">
    <text evidence="2">The sequence shown here is derived from an EMBL/GenBank/DDBJ whole genome shotgun (WGS) entry which is preliminary data.</text>
</comment>
<dbReference type="STRING" id="1284197.S8AG27"/>
<dbReference type="EMBL" id="AQGS01000435">
    <property type="protein sequence ID" value="EPS40121.1"/>
    <property type="molecule type" value="Genomic_DNA"/>
</dbReference>
<gene>
    <name evidence="2" type="ORF">H072_6064</name>
</gene>
<dbReference type="Proteomes" id="UP000015100">
    <property type="component" value="Unassembled WGS sequence"/>
</dbReference>
<accession>S8AG27</accession>
<dbReference type="AlphaFoldDB" id="S8AG27"/>
<dbReference type="HOGENOM" id="CLU_487464_0_0_1"/>
<evidence type="ECO:0000313" key="3">
    <source>
        <dbReference type="Proteomes" id="UP000015100"/>
    </source>
</evidence>
<dbReference type="Pfam" id="PF12937">
    <property type="entry name" value="F-box-like"/>
    <property type="match status" value="1"/>
</dbReference>
<dbReference type="Gene3D" id="1.20.1280.50">
    <property type="match status" value="1"/>
</dbReference>
<protein>
    <recommendedName>
        <fullName evidence="1">F-box domain-containing protein</fullName>
    </recommendedName>
</protein>
<reference evidence="2 3" key="1">
    <citation type="journal article" date="2013" name="PLoS Genet.">
        <title>Genomic mechanisms accounting for the adaptation to parasitism in nematode-trapping fungi.</title>
        <authorList>
            <person name="Meerupati T."/>
            <person name="Andersson K.M."/>
            <person name="Friman E."/>
            <person name="Kumar D."/>
            <person name="Tunlid A."/>
            <person name="Ahren D."/>
        </authorList>
    </citation>
    <scope>NUCLEOTIDE SEQUENCE [LARGE SCALE GENOMIC DNA]</scope>
    <source>
        <strain evidence="2 3">CBS 200.50</strain>
    </source>
</reference>
<feature type="domain" description="F-box" evidence="1">
    <location>
        <begin position="14"/>
        <end position="64"/>
    </location>
</feature>
<proteinExistence type="predicted"/>
<dbReference type="PROSITE" id="PS50181">
    <property type="entry name" value="FBOX"/>
    <property type="match status" value="1"/>
</dbReference>
<dbReference type="SUPFAM" id="SSF81383">
    <property type="entry name" value="F-box domain"/>
    <property type="match status" value="1"/>
</dbReference>
<evidence type="ECO:0000259" key="1">
    <source>
        <dbReference type="PROSITE" id="PS50181"/>
    </source>
</evidence>
<dbReference type="OMA" id="CKERTAI"/>
<dbReference type="InterPro" id="IPR036047">
    <property type="entry name" value="F-box-like_dom_sf"/>
</dbReference>